<accession>A0A3D9CDB6</accession>
<organism evidence="1 2">
    <name type="scientific">Chryseobacterium pennae</name>
    <dbReference type="NCBI Taxonomy" id="2258962"/>
    <lineage>
        <taxon>Bacteria</taxon>
        <taxon>Pseudomonadati</taxon>
        <taxon>Bacteroidota</taxon>
        <taxon>Flavobacteriia</taxon>
        <taxon>Flavobacteriales</taxon>
        <taxon>Weeksellaceae</taxon>
        <taxon>Chryseobacterium group</taxon>
        <taxon>Chryseobacterium</taxon>
    </lineage>
</organism>
<comment type="caution">
    <text evidence="1">The sequence shown here is derived from an EMBL/GenBank/DDBJ whole genome shotgun (WGS) entry which is preliminary data.</text>
</comment>
<name>A0A3D9CDB6_9FLAO</name>
<gene>
    <name evidence="1" type="ORF">DRF65_05080</name>
</gene>
<dbReference type="RefSeq" id="WP_115969403.1">
    <property type="nucleotide sequence ID" value="NZ_QNVT01000003.1"/>
</dbReference>
<keyword evidence="2" id="KW-1185">Reference proteome</keyword>
<evidence type="ECO:0000313" key="2">
    <source>
        <dbReference type="Proteomes" id="UP000256686"/>
    </source>
</evidence>
<proteinExistence type="predicted"/>
<dbReference type="EMBL" id="QNVT01000003">
    <property type="protein sequence ID" value="REC63472.1"/>
    <property type="molecule type" value="Genomic_DNA"/>
</dbReference>
<dbReference type="Proteomes" id="UP000256686">
    <property type="component" value="Unassembled WGS sequence"/>
</dbReference>
<reference evidence="2" key="1">
    <citation type="submission" date="2018-06" db="EMBL/GenBank/DDBJ databases">
        <authorList>
            <person name="Lum Nde A."/>
            <person name="Hugo C."/>
        </authorList>
    </citation>
    <scope>NUCLEOTIDE SEQUENCE [LARGE SCALE GENOMIC DNA]</scope>
    <source>
        <strain evidence="2">1_F178</strain>
    </source>
</reference>
<sequence>MILGVYWYFKFPEDLYHFKFFKFFEGCGGHADNAAELVVRVQVDHPDDFIGKLKELKSRFKKAFLHLNINENQLIISIGDHQLFDFYFQLALEIEVLLVRENAIILDSIIPFKSLSTKTYHVERENFENNEHRFIQIVGSDLKKNNAETLSIRIDCNLPLNNKEFFINDLGSICREENLNVFYYKDHHFNNHCNLMLFFTNGRQKTDALQTVNLNSFGNKVRQLTQKYQVYFGHLEGLKYYPQNGPHVELMIDEEYILSKK</sequence>
<evidence type="ECO:0000313" key="1">
    <source>
        <dbReference type="EMBL" id="REC63472.1"/>
    </source>
</evidence>
<protein>
    <submittedName>
        <fullName evidence="1">Uncharacterized protein</fullName>
    </submittedName>
</protein>
<dbReference type="AlphaFoldDB" id="A0A3D9CDB6"/>